<dbReference type="EMBL" id="NHOO01000022">
    <property type="protein sequence ID" value="OVE46097.1"/>
    <property type="molecule type" value="Genomic_DNA"/>
</dbReference>
<reference evidence="6 7" key="1">
    <citation type="submission" date="2017-05" db="EMBL/GenBank/DDBJ databases">
        <title>Chromobacterium violaceum GHPS1 isolated from Hydrocarbon polluted soil in French Guiana display an awesome secondary metabolite arsenal and a battery of drug and heavy-metal-resistance and detoxification of xenobiotics proteins.</title>
        <authorList>
            <person name="Belbahri L."/>
        </authorList>
    </citation>
    <scope>NUCLEOTIDE SEQUENCE [LARGE SCALE GENOMIC DNA]</scope>
    <source>
        <strain evidence="6 7">GHPS1</strain>
    </source>
</reference>
<dbReference type="CDD" id="cd07112">
    <property type="entry name" value="ALDH_GABALDH-PuuC"/>
    <property type="match status" value="1"/>
</dbReference>
<dbReference type="InterPro" id="IPR016160">
    <property type="entry name" value="Ald_DH_CS_CYS"/>
</dbReference>
<dbReference type="InterPro" id="IPR015590">
    <property type="entry name" value="Aldehyde_DH_dom"/>
</dbReference>
<protein>
    <submittedName>
        <fullName evidence="6">Aldehyde dehydrogenase</fullName>
    </submittedName>
</protein>
<evidence type="ECO:0000259" key="5">
    <source>
        <dbReference type="Pfam" id="PF00171"/>
    </source>
</evidence>
<name>A0A202B3E6_CHRVL</name>
<evidence type="ECO:0000313" key="6">
    <source>
        <dbReference type="EMBL" id="OVE46097.1"/>
    </source>
</evidence>
<dbReference type="PROSITE" id="PS00070">
    <property type="entry name" value="ALDEHYDE_DEHYDR_CYS"/>
    <property type="match status" value="1"/>
</dbReference>
<dbReference type="InterPro" id="IPR016163">
    <property type="entry name" value="Ald_DH_C"/>
</dbReference>
<evidence type="ECO:0000313" key="7">
    <source>
        <dbReference type="Proteomes" id="UP000196342"/>
    </source>
</evidence>
<sequence>MARSHAEWKQLAAELKIEGRAFINGEYRDAAEGKRFDCVNPANGAKLAEIAHCGEAEVETAVKAARRAFESGVWSELAPLKRAAVLKRFAALIREHADELSLLETLDVGKPIGDTTAVDVPASAYCVEWFAEAIDKVGGEVVPVDPKLVGLVTREPIGVVAAVVPWNFPILMASWKFGPALAAGNAVIVKPSEKSPLTAIRIAALAKQAGIPDGIFQVLPGAGDVGRLLALHMDVDCVAFTGSTNVGKLIAGYAAQSNLKRAWLELGGKSPNIILPDCPDLARAARAAASGIFYNMGEVCTAGSRVLVHKDIKERFLEEFKKAAAGFFPGDPLDPATSMGAIVDDIQYRKVLNYIDKGLSEGANLLLGGKAVHTDKGLFIEPTAFDCPSDDLTICREEIFGPVLSVITFSELDDAIRIANDTSYGLAAAVWTSNVSTAHQVSRRLRAGTVWVNCYDEGGDMNFPFGGYKQSGNGRDKSLHALEKYTELKSTLIKL</sequence>
<dbReference type="InterPro" id="IPR029510">
    <property type="entry name" value="Ald_DH_CS_GLU"/>
</dbReference>
<evidence type="ECO:0000256" key="3">
    <source>
        <dbReference type="PROSITE-ProRule" id="PRU10007"/>
    </source>
</evidence>
<feature type="active site" evidence="3">
    <location>
        <position position="265"/>
    </location>
</feature>
<dbReference type="InterPro" id="IPR016161">
    <property type="entry name" value="Ald_DH/histidinol_DH"/>
</dbReference>
<dbReference type="AlphaFoldDB" id="A0A202B3E6"/>
<comment type="similarity">
    <text evidence="1 4">Belongs to the aldehyde dehydrogenase family.</text>
</comment>
<dbReference type="PROSITE" id="PS00687">
    <property type="entry name" value="ALDEHYDE_DEHYDR_GLU"/>
    <property type="match status" value="1"/>
</dbReference>
<proteinExistence type="inferred from homology"/>
<evidence type="ECO:0000256" key="2">
    <source>
        <dbReference type="ARBA" id="ARBA00023002"/>
    </source>
</evidence>
<dbReference type="Gene3D" id="3.40.605.10">
    <property type="entry name" value="Aldehyde Dehydrogenase, Chain A, domain 1"/>
    <property type="match status" value="1"/>
</dbReference>
<accession>A0A202B3E6</accession>
<feature type="domain" description="Aldehyde dehydrogenase" evidence="5">
    <location>
        <begin position="30"/>
        <end position="490"/>
    </location>
</feature>
<dbReference type="Gene3D" id="3.40.309.10">
    <property type="entry name" value="Aldehyde Dehydrogenase, Chain A, domain 2"/>
    <property type="match status" value="1"/>
</dbReference>
<dbReference type="Proteomes" id="UP000196342">
    <property type="component" value="Unassembled WGS sequence"/>
</dbReference>
<dbReference type="RefSeq" id="WP_087698670.1">
    <property type="nucleotide sequence ID" value="NZ_JABXOB010000013.1"/>
</dbReference>
<dbReference type="PANTHER" id="PTHR11699">
    <property type="entry name" value="ALDEHYDE DEHYDROGENASE-RELATED"/>
    <property type="match status" value="1"/>
</dbReference>
<organism evidence="6 7">
    <name type="scientific">Chromobacterium violaceum</name>
    <dbReference type="NCBI Taxonomy" id="536"/>
    <lineage>
        <taxon>Bacteria</taxon>
        <taxon>Pseudomonadati</taxon>
        <taxon>Pseudomonadota</taxon>
        <taxon>Betaproteobacteria</taxon>
        <taxon>Neisseriales</taxon>
        <taxon>Chromobacteriaceae</taxon>
        <taxon>Chromobacterium</taxon>
    </lineage>
</organism>
<dbReference type="FunFam" id="3.40.605.10:FF:000001">
    <property type="entry name" value="Aldehyde dehydrogenase 1"/>
    <property type="match status" value="1"/>
</dbReference>
<dbReference type="FunFam" id="3.40.309.10:FF:000012">
    <property type="entry name" value="Betaine aldehyde dehydrogenase"/>
    <property type="match status" value="1"/>
</dbReference>
<comment type="caution">
    <text evidence="6">The sequence shown here is derived from an EMBL/GenBank/DDBJ whole genome shotgun (WGS) entry which is preliminary data.</text>
</comment>
<dbReference type="SUPFAM" id="SSF53720">
    <property type="entry name" value="ALDH-like"/>
    <property type="match status" value="1"/>
</dbReference>
<gene>
    <name evidence="6" type="ORF">CBW21_20100</name>
</gene>
<dbReference type="Pfam" id="PF00171">
    <property type="entry name" value="Aldedh"/>
    <property type="match status" value="1"/>
</dbReference>
<evidence type="ECO:0000256" key="1">
    <source>
        <dbReference type="ARBA" id="ARBA00009986"/>
    </source>
</evidence>
<dbReference type="InterPro" id="IPR016162">
    <property type="entry name" value="Ald_DH_N"/>
</dbReference>
<evidence type="ECO:0000256" key="4">
    <source>
        <dbReference type="RuleBase" id="RU003345"/>
    </source>
</evidence>
<keyword evidence="7" id="KW-1185">Reference proteome</keyword>
<keyword evidence="2 4" id="KW-0560">Oxidoreductase</keyword>
<dbReference type="GO" id="GO:0004030">
    <property type="term" value="F:aldehyde dehydrogenase [NAD(P)+] activity"/>
    <property type="evidence" value="ECO:0007669"/>
    <property type="project" value="UniProtKB-ARBA"/>
</dbReference>